<dbReference type="Proteomes" id="UP000095280">
    <property type="component" value="Unplaced"/>
</dbReference>
<dbReference type="InterPro" id="IPR036915">
    <property type="entry name" value="Cyclin-like_sf"/>
</dbReference>
<name>A0A1I8ISV9_9PLAT</name>
<organism evidence="2 3">
    <name type="scientific">Macrostomum lignano</name>
    <dbReference type="NCBI Taxonomy" id="282301"/>
    <lineage>
        <taxon>Eukaryota</taxon>
        <taxon>Metazoa</taxon>
        <taxon>Spiralia</taxon>
        <taxon>Lophotrochozoa</taxon>
        <taxon>Platyhelminthes</taxon>
        <taxon>Rhabditophora</taxon>
        <taxon>Macrostomorpha</taxon>
        <taxon>Macrostomida</taxon>
        <taxon>Macrostomidae</taxon>
        <taxon>Macrostomum</taxon>
    </lineage>
</organism>
<feature type="region of interest" description="Disordered" evidence="1">
    <location>
        <begin position="300"/>
        <end position="348"/>
    </location>
</feature>
<evidence type="ECO:0000313" key="2">
    <source>
        <dbReference type="Proteomes" id="UP000095280"/>
    </source>
</evidence>
<sequence length="780" mass="83121">PENSGRLSGAPMLPPPSPAAAITNSQQPSQRFAFKRLSAVPTTSSSTASAGGGGDAPAEASAAQLFSIDELLNDRRRQRRCRPLLKRPPFGLPPRRPPLPTVRSASGGISATLCRSLEAEPNGGQVKARRRIAALNFLSNISLDGVYLAGNEAAALGGDGGSTAVPAQPVATRERSLPAPAAAAAVAATCRMSVASSFSVDSASAAPPTAPAFVGHASSLPPPLPPPAVLTVPLLSVPELGGGDVPGFAVTSRSRQRSGASSSNRSSVLAIEDVAAATAAEAPSSGLMLQLSAISCRSEVASNRPGESQTDKNPVESRFRRHLQRQKSGSSAQQQPLPPLQQPSAPFPQCSPPPRAFYHCCSAGRKERPQAERWILAAGCQAPFCVFSVVKYCRETTANRSDAASASDAVRQSQQQLSGSTSPTLDLTASLPTFQLRLDEGQYVSYAHLLQPSALRRRYLDGQLSVSSGGSGSGSGSGISGGLTPYKRFVSADEYSQLAAVSGQANGSAVLASVSESAPLVAYHPHLLDNPELVCGKHRTVLNFSSFRTSLLSYVRPSDLKRDLNQQFRDRFPQVQLTLSKLRSLKAVALRVSRKAGLDTWAVAQAYVFFDKLALKGFVNKLNRRHSCAVSLVLSAKLNDIKGPDLTVLLQELESAFRLSRREILSQEMAALLGLEFSLAVPDYEVLSHQQRIVSALRTSGEQLRRLTDSTMQLLKHHPSELPRLTDSRCSSSNIILVNCRLTTHDAAETPTHDSRCKHHRRDNHAKTHSRLHDAPQTSS</sequence>
<dbReference type="PANTHER" id="PTHR22896:SF0">
    <property type="entry name" value="CYCLIN N-TERMINAL DOMAIN-CONTAINING PROTEIN"/>
    <property type="match status" value="1"/>
</dbReference>
<dbReference type="GO" id="GO:0051726">
    <property type="term" value="P:regulation of cell cycle"/>
    <property type="evidence" value="ECO:0007669"/>
    <property type="project" value="InterPro"/>
</dbReference>
<keyword evidence="2" id="KW-1185">Reference proteome</keyword>
<evidence type="ECO:0000313" key="3">
    <source>
        <dbReference type="WBParaSite" id="maker-uti_cns_0015629-snap-gene-0.3-mRNA-1"/>
    </source>
</evidence>
<feature type="compositionally biased region" description="Pro residues" evidence="1">
    <location>
        <begin position="336"/>
        <end position="348"/>
    </location>
</feature>
<dbReference type="SUPFAM" id="SSF47954">
    <property type="entry name" value="Cyclin-like"/>
    <property type="match status" value="1"/>
</dbReference>
<evidence type="ECO:0000256" key="1">
    <source>
        <dbReference type="SAM" id="MobiDB-lite"/>
    </source>
</evidence>
<feature type="region of interest" description="Disordered" evidence="1">
    <location>
        <begin position="401"/>
        <end position="424"/>
    </location>
</feature>
<feature type="compositionally biased region" description="Basic residues" evidence="1">
    <location>
        <begin position="756"/>
        <end position="770"/>
    </location>
</feature>
<feature type="compositionally biased region" description="Basic and acidic residues" evidence="1">
    <location>
        <begin position="309"/>
        <end position="318"/>
    </location>
</feature>
<reference evidence="3" key="1">
    <citation type="submission" date="2016-11" db="UniProtKB">
        <authorList>
            <consortium name="WormBaseParasite"/>
        </authorList>
    </citation>
    <scope>IDENTIFICATION</scope>
</reference>
<feature type="compositionally biased region" description="Low complexity" evidence="1">
    <location>
        <begin position="257"/>
        <end position="267"/>
    </location>
</feature>
<feature type="compositionally biased region" description="Low complexity" evidence="1">
    <location>
        <begin position="38"/>
        <end position="49"/>
    </location>
</feature>
<feature type="region of interest" description="Disordered" evidence="1">
    <location>
        <begin position="1"/>
        <end position="59"/>
    </location>
</feature>
<feature type="region of interest" description="Disordered" evidence="1">
    <location>
        <begin position="749"/>
        <end position="780"/>
    </location>
</feature>
<feature type="compositionally biased region" description="Low complexity" evidence="1">
    <location>
        <begin position="401"/>
        <end position="416"/>
    </location>
</feature>
<dbReference type="CDD" id="cd20556">
    <property type="entry name" value="CYCLIN_CABLES"/>
    <property type="match status" value="1"/>
</dbReference>
<protein>
    <submittedName>
        <fullName evidence="3">Cyclin N-terminal domain-containing protein</fullName>
    </submittedName>
</protein>
<dbReference type="PANTHER" id="PTHR22896">
    <property type="entry name" value="CDK5 AND ABL1 ENZYME SUBSTRATE 1"/>
    <property type="match status" value="1"/>
</dbReference>
<dbReference type="InterPro" id="IPR012388">
    <property type="entry name" value="CABLES1/2"/>
</dbReference>
<proteinExistence type="predicted"/>
<feature type="region of interest" description="Disordered" evidence="1">
    <location>
        <begin position="248"/>
        <end position="267"/>
    </location>
</feature>
<feature type="compositionally biased region" description="Pro residues" evidence="1">
    <location>
        <begin position="90"/>
        <end position="100"/>
    </location>
</feature>
<feature type="region of interest" description="Disordered" evidence="1">
    <location>
        <begin position="80"/>
        <end position="104"/>
    </location>
</feature>
<accession>A0A1I8ISV9</accession>
<dbReference type="WBParaSite" id="maker-uti_cns_0015629-snap-gene-0.3-mRNA-1">
    <property type="protein sequence ID" value="maker-uti_cns_0015629-snap-gene-0.3-mRNA-1"/>
    <property type="gene ID" value="maker-uti_cns_0015629-snap-gene-0.3"/>
</dbReference>
<dbReference type="AlphaFoldDB" id="A0A1I8ISV9"/>